<dbReference type="EMBL" id="BMMW01000004">
    <property type="protein sequence ID" value="GGK62192.1"/>
    <property type="molecule type" value="Genomic_DNA"/>
</dbReference>
<keyword evidence="2" id="KW-1185">Reference proteome</keyword>
<dbReference type="AlphaFoldDB" id="A0A917QP96"/>
<comment type="caution">
    <text evidence="1">The sequence shown here is derived from an EMBL/GenBank/DDBJ whole genome shotgun (WGS) entry which is preliminary data.</text>
</comment>
<accession>A0A917QP96</accession>
<evidence type="ECO:0000313" key="1">
    <source>
        <dbReference type="EMBL" id="GGK62192.1"/>
    </source>
</evidence>
<protein>
    <submittedName>
        <fullName evidence="1">Uncharacterized protein</fullName>
    </submittedName>
</protein>
<reference evidence="1" key="2">
    <citation type="submission" date="2020-09" db="EMBL/GenBank/DDBJ databases">
        <authorList>
            <person name="Sun Q."/>
            <person name="Zhou Y."/>
        </authorList>
    </citation>
    <scope>NUCLEOTIDE SEQUENCE</scope>
    <source>
        <strain evidence="1">CGMCC 4.7278</strain>
    </source>
</reference>
<dbReference type="Proteomes" id="UP000612956">
    <property type="component" value="Unassembled WGS sequence"/>
</dbReference>
<sequence length="101" mass="10900">MRQPRYKWLLRAIAHPIVDSHRVSGSGSAAGPAVVRQRFGGRKYAVRPVPFVSSGAAVSRDLQLAMMNCGGALNIYSRATITVDASQFSVNDAVFGDTMFI</sequence>
<organism evidence="1 2">
    <name type="scientific">Nocardia camponoti</name>
    <dbReference type="NCBI Taxonomy" id="1616106"/>
    <lineage>
        <taxon>Bacteria</taxon>
        <taxon>Bacillati</taxon>
        <taxon>Actinomycetota</taxon>
        <taxon>Actinomycetes</taxon>
        <taxon>Mycobacteriales</taxon>
        <taxon>Nocardiaceae</taxon>
        <taxon>Nocardia</taxon>
    </lineage>
</organism>
<reference evidence="1" key="1">
    <citation type="journal article" date="2014" name="Int. J. Syst. Evol. Microbiol.">
        <title>Complete genome sequence of Corynebacterium casei LMG S-19264T (=DSM 44701T), isolated from a smear-ripened cheese.</title>
        <authorList>
            <consortium name="US DOE Joint Genome Institute (JGI-PGF)"/>
            <person name="Walter F."/>
            <person name="Albersmeier A."/>
            <person name="Kalinowski J."/>
            <person name="Ruckert C."/>
        </authorList>
    </citation>
    <scope>NUCLEOTIDE SEQUENCE</scope>
    <source>
        <strain evidence="1">CGMCC 4.7278</strain>
    </source>
</reference>
<evidence type="ECO:0000313" key="2">
    <source>
        <dbReference type="Proteomes" id="UP000612956"/>
    </source>
</evidence>
<proteinExistence type="predicted"/>
<name>A0A917QP96_9NOCA</name>
<gene>
    <name evidence="1" type="ORF">GCM10011591_38060</name>
</gene>